<accession>A0A921QS55</accession>
<sequence>MSTIFSKFFSGVGEYRVPLCFYVLLRPHTHYVSWCSFGKVLLSREGFSSCVHPKCVGDRLTYMGDRQERWLGMG</sequence>
<protein>
    <submittedName>
        <fullName evidence="1">Uncharacterized protein</fullName>
    </submittedName>
</protein>
<reference evidence="1" key="1">
    <citation type="journal article" date="2019" name="BMC Genomics">
        <title>A new reference genome for Sorghum bicolor reveals high levels of sequence similarity between sweet and grain genotypes: implications for the genetics of sugar metabolism.</title>
        <authorList>
            <person name="Cooper E.A."/>
            <person name="Brenton Z.W."/>
            <person name="Flinn B.S."/>
            <person name="Jenkins J."/>
            <person name="Shu S."/>
            <person name="Flowers D."/>
            <person name="Luo F."/>
            <person name="Wang Y."/>
            <person name="Xia P."/>
            <person name="Barry K."/>
            <person name="Daum C."/>
            <person name="Lipzen A."/>
            <person name="Yoshinaga Y."/>
            <person name="Schmutz J."/>
            <person name="Saski C."/>
            <person name="Vermerris W."/>
            <person name="Kresovich S."/>
        </authorList>
    </citation>
    <scope>NUCLEOTIDE SEQUENCE</scope>
</reference>
<dbReference type="AlphaFoldDB" id="A0A921QS55"/>
<proteinExistence type="predicted"/>
<reference evidence="1" key="2">
    <citation type="submission" date="2020-10" db="EMBL/GenBank/DDBJ databases">
        <authorList>
            <person name="Cooper E.A."/>
            <person name="Brenton Z.W."/>
            <person name="Flinn B.S."/>
            <person name="Jenkins J."/>
            <person name="Shu S."/>
            <person name="Flowers D."/>
            <person name="Luo F."/>
            <person name="Wang Y."/>
            <person name="Xia P."/>
            <person name="Barry K."/>
            <person name="Daum C."/>
            <person name="Lipzen A."/>
            <person name="Yoshinaga Y."/>
            <person name="Schmutz J."/>
            <person name="Saski C."/>
            <person name="Vermerris W."/>
            <person name="Kresovich S."/>
        </authorList>
    </citation>
    <scope>NUCLEOTIDE SEQUENCE</scope>
</reference>
<name>A0A921QS55_SORBI</name>
<dbReference type="Proteomes" id="UP000807115">
    <property type="component" value="Chromosome 6"/>
</dbReference>
<evidence type="ECO:0000313" key="1">
    <source>
        <dbReference type="EMBL" id="KAG0526145.1"/>
    </source>
</evidence>
<comment type="caution">
    <text evidence="1">The sequence shown here is derived from an EMBL/GenBank/DDBJ whole genome shotgun (WGS) entry which is preliminary data.</text>
</comment>
<evidence type="ECO:0000313" key="2">
    <source>
        <dbReference type="Proteomes" id="UP000807115"/>
    </source>
</evidence>
<gene>
    <name evidence="1" type="ORF">BDA96_06G120300</name>
</gene>
<dbReference type="EMBL" id="CM027685">
    <property type="protein sequence ID" value="KAG0526145.1"/>
    <property type="molecule type" value="Genomic_DNA"/>
</dbReference>
<organism evidence="1 2">
    <name type="scientific">Sorghum bicolor</name>
    <name type="common">Sorghum</name>
    <name type="synonym">Sorghum vulgare</name>
    <dbReference type="NCBI Taxonomy" id="4558"/>
    <lineage>
        <taxon>Eukaryota</taxon>
        <taxon>Viridiplantae</taxon>
        <taxon>Streptophyta</taxon>
        <taxon>Embryophyta</taxon>
        <taxon>Tracheophyta</taxon>
        <taxon>Spermatophyta</taxon>
        <taxon>Magnoliopsida</taxon>
        <taxon>Liliopsida</taxon>
        <taxon>Poales</taxon>
        <taxon>Poaceae</taxon>
        <taxon>PACMAD clade</taxon>
        <taxon>Panicoideae</taxon>
        <taxon>Andropogonodae</taxon>
        <taxon>Andropogoneae</taxon>
        <taxon>Sorghinae</taxon>
        <taxon>Sorghum</taxon>
    </lineage>
</organism>